<organism evidence="1 2">
    <name type="scientific">Trifolium medium</name>
    <dbReference type="NCBI Taxonomy" id="97028"/>
    <lineage>
        <taxon>Eukaryota</taxon>
        <taxon>Viridiplantae</taxon>
        <taxon>Streptophyta</taxon>
        <taxon>Embryophyta</taxon>
        <taxon>Tracheophyta</taxon>
        <taxon>Spermatophyta</taxon>
        <taxon>Magnoliopsida</taxon>
        <taxon>eudicotyledons</taxon>
        <taxon>Gunneridae</taxon>
        <taxon>Pentapetalae</taxon>
        <taxon>rosids</taxon>
        <taxon>fabids</taxon>
        <taxon>Fabales</taxon>
        <taxon>Fabaceae</taxon>
        <taxon>Papilionoideae</taxon>
        <taxon>50 kb inversion clade</taxon>
        <taxon>NPAAA clade</taxon>
        <taxon>Hologalegina</taxon>
        <taxon>IRL clade</taxon>
        <taxon>Trifolieae</taxon>
        <taxon>Trifolium</taxon>
    </lineage>
</organism>
<comment type="caution">
    <text evidence="1">The sequence shown here is derived from an EMBL/GenBank/DDBJ whole genome shotgun (WGS) entry which is preliminary data.</text>
</comment>
<protein>
    <submittedName>
        <fullName evidence="1">Uncharacterized protein</fullName>
    </submittedName>
</protein>
<dbReference type="Proteomes" id="UP000265520">
    <property type="component" value="Unassembled WGS sequence"/>
</dbReference>
<accession>A0A392UKU9</accession>
<feature type="non-terminal residue" evidence="1">
    <location>
        <position position="9"/>
    </location>
</feature>
<reference evidence="1 2" key="1">
    <citation type="journal article" date="2018" name="Front. Plant Sci.">
        <title>Red Clover (Trifolium pratense) and Zigzag Clover (T. medium) - A Picture of Genomic Similarities and Differences.</title>
        <authorList>
            <person name="Dluhosova J."/>
            <person name="Istvanek J."/>
            <person name="Nedelnik J."/>
            <person name="Repkova J."/>
        </authorList>
    </citation>
    <scope>NUCLEOTIDE SEQUENCE [LARGE SCALE GENOMIC DNA]</scope>
    <source>
        <strain evidence="2">cv. 10/8</strain>
        <tissue evidence="1">Leaf</tissue>
    </source>
</reference>
<dbReference type="EMBL" id="LXQA010856718">
    <property type="protein sequence ID" value="MCI74259.1"/>
    <property type="molecule type" value="Genomic_DNA"/>
</dbReference>
<evidence type="ECO:0000313" key="2">
    <source>
        <dbReference type="Proteomes" id="UP000265520"/>
    </source>
</evidence>
<keyword evidence="2" id="KW-1185">Reference proteome</keyword>
<name>A0A392UKU9_9FABA</name>
<sequence>MHDMKSEAL</sequence>
<evidence type="ECO:0000313" key="1">
    <source>
        <dbReference type="EMBL" id="MCI74259.1"/>
    </source>
</evidence>
<proteinExistence type="predicted"/>